<dbReference type="STRING" id="945553.A0A0D2M7V0"/>
<dbReference type="EMBL" id="KN817579">
    <property type="protein sequence ID" value="KJA19328.1"/>
    <property type="molecule type" value="Genomic_DNA"/>
</dbReference>
<dbReference type="PANTHER" id="PTHR37945">
    <property type="entry name" value="EXTRACELLULAR TUNGSTATE BINDING PROTEIN"/>
    <property type="match status" value="1"/>
</dbReference>
<accession>A0A0D2M7V0</accession>
<evidence type="ECO:0000259" key="1">
    <source>
        <dbReference type="Pfam" id="PF12849"/>
    </source>
</evidence>
<evidence type="ECO:0000313" key="3">
    <source>
        <dbReference type="Proteomes" id="UP000054270"/>
    </source>
</evidence>
<dbReference type="OMA" id="LAYSSWY"/>
<keyword evidence="3" id="KW-1185">Reference proteome</keyword>
<feature type="domain" description="PBP" evidence="1">
    <location>
        <begin position="55"/>
        <end position="304"/>
    </location>
</feature>
<dbReference type="PANTHER" id="PTHR37945:SF1">
    <property type="entry name" value="EXTRACELLULAR TUNGSTATE BINDING PROTEIN"/>
    <property type="match status" value="1"/>
</dbReference>
<organism evidence="2 3">
    <name type="scientific">Hypholoma sublateritium (strain FD-334 SS-4)</name>
    <dbReference type="NCBI Taxonomy" id="945553"/>
    <lineage>
        <taxon>Eukaryota</taxon>
        <taxon>Fungi</taxon>
        <taxon>Dikarya</taxon>
        <taxon>Basidiomycota</taxon>
        <taxon>Agaricomycotina</taxon>
        <taxon>Agaricomycetes</taxon>
        <taxon>Agaricomycetidae</taxon>
        <taxon>Agaricales</taxon>
        <taxon>Agaricineae</taxon>
        <taxon>Strophariaceae</taxon>
        <taxon>Hypholoma</taxon>
    </lineage>
</organism>
<reference evidence="3" key="1">
    <citation type="submission" date="2014-04" db="EMBL/GenBank/DDBJ databases">
        <title>Evolutionary Origins and Diversification of the Mycorrhizal Mutualists.</title>
        <authorList>
            <consortium name="DOE Joint Genome Institute"/>
            <consortium name="Mycorrhizal Genomics Consortium"/>
            <person name="Kohler A."/>
            <person name="Kuo A."/>
            <person name="Nagy L.G."/>
            <person name="Floudas D."/>
            <person name="Copeland A."/>
            <person name="Barry K.W."/>
            <person name="Cichocki N."/>
            <person name="Veneault-Fourrey C."/>
            <person name="LaButti K."/>
            <person name="Lindquist E.A."/>
            <person name="Lipzen A."/>
            <person name="Lundell T."/>
            <person name="Morin E."/>
            <person name="Murat C."/>
            <person name="Riley R."/>
            <person name="Ohm R."/>
            <person name="Sun H."/>
            <person name="Tunlid A."/>
            <person name="Henrissat B."/>
            <person name="Grigoriev I.V."/>
            <person name="Hibbett D.S."/>
            <person name="Martin F."/>
        </authorList>
    </citation>
    <scope>NUCLEOTIDE SEQUENCE [LARGE SCALE GENOMIC DNA]</scope>
    <source>
        <strain evidence="3">FD-334 SS-4</strain>
    </source>
</reference>
<proteinExistence type="predicted"/>
<dbReference type="InterPro" id="IPR052738">
    <property type="entry name" value="ABC-Tungstate_binding"/>
</dbReference>
<dbReference type="AlphaFoldDB" id="A0A0D2M7V0"/>
<dbReference type="Gene3D" id="3.40.190.10">
    <property type="entry name" value="Periplasmic binding protein-like II"/>
    <property type="match status" value="2"/>
</dbReference>
<dbReference type="Proteomes" id="UP000054270">
    <property type="component" value="Unassembled WGS sequence"/>
</dbReference>
<sequence>MAPFDIIEPRIDSTEATPFSANNGACPRTANKPPLSGASIYDGGYSHARERGVRVRIANGTAGQIGLVRAWADSFIQYMVNKGEAPFQVAWYLGDSTASLALLASGTVDMALTYVPSAELQLMESGAASRRVYAFRDRFALVGPHCNPAALEEQDSVYSMFTKIVNAGNADVECPPDPDVRPATRFLSRCDKSATNIKESQIFLAIGQLPWGHDYSRWYHQFIRFPREALRAAAALSEYTLIDYGAWLSAPPCVRAGMRVYKIGSDAADDVLLNPAHLLYRGATSKAPDNEDGALSTAFYEWIVDPAAGMQVTLGFSKAGQTMYSNPPPSKD</sequence>
<name>A0A0D2M7V0_HYPSF</name>
<dbReference type="OrthoDB" id="10260248at2759"/>
<dbReference type="Pfam" id="PF12849">
    <property type="entry name" value="PBP_like_2"/>
    <property type="match status" value="1"/>
</dbReference>
<gene>
    <name evidence="2" type="ORF">HYPSUDRAFT_1096123</name>
</gene>
<evidence type="ECO:0000313" key="2">
    <source>
        <dbReference type="EMBL" id="KJA19328.1"/>
    </source>
</evidence>
<protein>
    <recommendedName>
        <fullName evidence="1">PBP domain-containing protein</fullName>
    </recommendedName>
</protein>
<dbReference type="SUPFAM" id="SSF53850">
    <property type="entry name" value="Periplasmic binding protein-like II"/>
    <property type="match status" value="1"/>
</dbReference>
<dbReference type="InterPro" id="IPR024370">
    <property type="entry name" value="PBP_domain"/>
</dbReference>